<name>A0ABQ5FGJ8_9ASTR</name>
<organism evidence="2 3">
    <name type="scientific">Tanacetum coccineum</name>
    <dbReference type="NCBI Taxonomy" id="301880"/>
    <lineage>
        <taxon>Eukaryota</taxon>
        <taxon>Viridiplantae</taxon>
        <taxon>Streptophyta</taxon>
        <taxon>Embryophyta</taxon>
        <taxon>Tracheophyta</taxon>
        <taxon>Spermatophyta</taxon>
        <taxon>Magnoliopsida</taxon>
        <taxon>eudicotyledons</taxon>
        <taxon>Gunneridae</taxon>
        <taxon>Pentapetalae</taxon>
        <taxon>asterids</taxon>
        <taxon>campanulids</taxon>
        <taxon>Asterales</taxon>
        <taxon>Asteraceae</taxon>
        <taxon>Asteroideae</taxon>
        <taxon>Anthemideae</taxon>
        <taxon>Anthemidinae</taxon>
        <taxon>Tanacetum</taxon>
    </lineage>
</organism>
<accession>A0ABQ5FGJ8</accession>
<sequence>MVKKKETIYAADHIIPDLEFALELGDDEEVDWIESDEDEEKKDDTDDDKSIDLEMTDDEETDDDFVHGDEQINDDKDEEMLNAEVEDSGKGFGDQFLKLSSDTSLVSTVKGIIRCLRLNWLYWLRVAKLEKDVSELKKIDHSAKALATLKSQVPTVVEHYHESKIDDDLQKVLQRHIADLIQKYFVKPAPEYGKIQKPTIDLE</sequence>
<feature type="compositionally biased region" description="Basic and acidic residues" evidence="1">
    <location>
        <begin position="42"/>
        <end position="52"/>
    </location>
</feature>
<reference evidence="2" key="2">
    <citation type="submission" date="2022-01" db="EMBL/GenBank/DDBJ databases">
        <authorList>
            <person name="Yamashiro T."/>
            <person name="Shiraishi A."/>
            <person name="Satake H."/>
            <person name="Nakayama K."/>
        </authorList>
    </citation>
    <scope>NUCLEOTIDE SEQUENCE</scope>
</reference>
<evidence type="ECO:0000313" key="2">
    <source>
        <dbReference type="EMBL" id="GJT62450.1"/>
    </source>
</evidence>
<reference evidence="2" key="1">
    <citation type="journal article" date="2022" name="Int. J. Mol. Sci.">
        <title>Draft Genome of Tanacetum Coccineum: Genomic Comparison of Closely Related Tanacetum-Family Plants.</title>
        <authorList>
            <person name="Yamashiro T."/>
            <person name="Shiraishi A."/>
            <person name="Nakayama K."/>
            <person name="Satake H."/>
        </authorList>
    </citation>
    <scope>NUCLEOTIDE SEQUENCE</scope>
</reference>
<keyword evidence="3" id="KW-1185">Reference proteome</keyword>
<evidence type="ECO:0000256" key="1">
    <source>
        <dbReference type="SAM" id="MobiDB-lite"/>
    </source>
</evidence>
<feature type="compositionally biased region" description="Basic and acidic residues" evidence="1">
    <location>
        <begin position="64"/>
        <end position="74"/>
    </location>
</feature>
<feature type="region of interest" description="Disordered" evidence="1">
    <location>
        <begin position="29"/>
        <end position="77"/>
    </location>
</feature>
<comment type="caution">
    <text evidence="2">The sequence shown here is derived from an EMBL/GenBank/DDBJ whole genome shotgun (WGS) entry which is preliminary data.</text>
</comment>
<protein>
    <submittedName>
        <fullName evidence="2">Uncharacterized protein</fullName>
    </submittedName>
</protein>
<gene>
    <name evidence="2" type="ORF">Tco_1005983</name>
</gene>
<feature type="compositionally biased region" description="Acidic residues" evidence="1">
    <location>
        <begin position="29"/>
        <end position="41"/>
    </location>
</feature>
<evidence type="ECO:0000313" key="3">
    <source>
        <dbReference type="Proteomes" id="UP001151760"/>
    </source>
</evidence>
<proteinExistence type="predicted"/>
<feature type="compositionally biased region" description="Acidic residues" evidence="1">
    <location>
        <begin position="53"/>
        <end position="63"/>
    </location>
</feature>
<dbReference type="Proteomes" id="UP001151760">
    <property type="component" value="Unassembled WGS sequence"/>
</dbReference>
<dbReference type="EMBL" id="BQNB010017378">
    <property type="protein sequence ID" value="GJT62450.1"/>
    <property type="molecule type" value="Genomic_DNA"/>
</dbReference>